<keyword evidence="4 6" id="KW-1133">Transmembrane helix</keyword>
<dbReference type="InterPro" id="IPR022791">
    <property type="entry name" value="L-PG_synthase/AglD"/>
</dbReference>
<sequence length="316" mass="35823">MSKEKYKKLLTAARVVVGIGLILFLFWALDIQEIINNVRGIDVRYLFYAAVPYFLFIILSAWRWQVLLDFKKFGIRFGETLRIYFISLFFNNLLPTTIGGDMMRVAYTMKERRADALATVLVDRILGFVGLFIFALIAVLYLLIEKNETEFLPFMIIGLSVVALITYIFFSAKAYSFISPVIRKLKILRIGERINRLHEAGTDFGGAWGPISLCVVHSVIIQATLAIAPFCVLLGMGNSDVSFISFFIYVPIINVISMIPVSLNGLGVRENSYVILFSRVGLDGEVSLAVSLVSFFIVFLFSLIGGLFFIFHRRRW</sequence>
<evidence type="ECO:0000313" key="7">
    <source>
        <dbReference type="EMBL" id="KPL14479.1"/>
    </source>
</evidence>
<feature type="transmembrane region" description="Helical" evidence="6">
    <location>
        <begin position="207"/>
        <end position="234"/>
    </location>
</feature>
<protein>
    <recommendedName>
        <fullName evidence="9">Flippase-like domain-containing protein</fullName>
    </recommendedName>
</protein>
<keyword evidence="3 6" id="KW-0812">Transmembrane</keyword>
<evidence type="ECO:0000256" key="1">
    <source>
        <dbReference type="ARBA" id="ARBA00004651"/>
    </source>
</evidence>
<gene>
    <name evidence="7" type="ORF">AMJ74_03275</name>
</gene>
<evidence type="ECO:0000256" key="2">
    <source>
        <dbReference type="ARBA" id="ARBA00022475"/>
    </source>
</evidence>
<dbReference type="PANTHER" id="PTHR40277:SF1">
    <property type="entry name" value="BLL5419 PROTEIN"/>
    <property type="match status" value="1"/>
</dbReference>
<evidence type="ECO:0000256" key="4">
    <source>
        <dbReference type="ARBA" id="ARBA00022989"/>
    </source>
</evidence>
<keyword evidence="5 6" id="KW-0472">Membrane</keyword>
<feature type="transmembrane region" description="Helical" evidence="6">
    <location>
        <begin position="12"/>
        <end position="29"/>
    </location>
</feature>
<evidence type="ECO:0000256" key="3">
    <source>
        <dbReference type="ARBA" id="ARBA00022692"/>
    </source>
</evidence>
<feature type="transmembrane region" description="Helical" evidence="6">
    <location>
        <begin position="246"/>
        <end position="266"/>
    </location>
</feature>
<evidence type="ECO:0000256" key="6">
    <source>
        <dbReference type="SAM" id="Phobius"/>
    </source>
</evidence>
<accession>A0A0S8JXT9</accession>
<feature type="transmembrane region" description="Helical" evidence="6">
    <location>
        <begin position="45"/>
        <end position="62"/>
    </location>
</feature>
<dbReference type="Pfam" id="PF03706">
    <property type="entry name" value="LPG_synthase_TM"/>
    <property type="match status" value="1"/>
</dbReference>
<organism evidence="7 8">
    <name type="scientific">candidate division WOR_3 bacterium SM1_77</name>
    <dbReference type="NCBI Taxonomy" id="1703778"/>
    <lineage>
        <taxon>Bacteria</taxon>
        <taxon>Bacteria division WOR-3</taxon>
    </lineage>
</organism>
<comment type="caution">
    <text evidence="7">The sequence shown here is derived from an EMBL/GenBank/DDBJ whole genome shotgun (WGS) entry which is preliminary data.</text>
</comment>
<reference evidence="7 8" key="1">
    <citation type="journal article" date="2015" name="Microbiome">
        <title>Genomic resolution of linkages in carbon, nitrogen, and sulfur cycling among widespread estuary sediment bacteria.</title>
        <authorList>
            <person name="Baker B.J."/>
            <person name="Lazar C.S."/>
            <person name="Teske A.P."/>
            <person name="Dick G.J."/>
        </authorList>
    </citation>
    <scope>NUCLEOTIDE SEQUENCE [LARGE SCALE GENOMIC DNA]</scope>
    <source>
        <strain evidence="7">SM1_77</strain>
    </source>
</reference>
<evidence type="ECO:0008006" key="9">
    <source>
        <dbReference type="Google" id="ProtNLM"/>
    </source>
</evidence>
<dbReference type="GO" id="GO:0005886">
    <property type="term" value="C:plasma membrane"/>
    <property type="evidence" value="ECO:0007669"/>
    <property type="project" value="UniProtKB-SubCell"/>
</dbReference>
<evidence type="ECO:0000256" key="5">
    <source>
        <dbReference type="ARBA" id="ARBA00023136"/>
    </source>
</evidence>
<dbReference type="Proteomes" id="UP000050975">
    <property type="component" value="Unassembled WGS sequence"/>
</dbReference>
<feature type="transmembrane region" description="Helical" evidence="6">
    <location>
        <begin position="125"/>
        <end position="144"/>
    </location>
</feature>
<name>A0A0S8JXT9_UNCW3</name>
<dbReference type="PANTHER" id="PTHR40277">
    <property type="entry name" value="BLL5419 PROTEIN"/>
    <property type="match status" value="1"/>
</dbReference>
<dbReference type="NCBIfam" id="TIGR00374">
    <property type="entry name" value="flippase-like domain"/>
    <property type="match status" value="1"/>
</dbReference>
<proteinExistence type="predicted"/>
<dbReference type="EMBL" id="LJVE01000048">
    <property type="protein sequence ID" value="KPL14479.1"/>
    <property type="molecule type" value="Genomic_DNA"/>
</dbReference>
<feature type="transmembrane region" description="Helical" evidence="6">
    <location>
        <begin position="83"/>
        <end position="105"/>
    </location>
</feature>
<feature type="transmembrane region" description="Helical" evidence="6">
    <location>
        <begin position="286"/>
        <end position="311"/>
    </location>
</feature>
<evidence type="ECO:0000313" key="8">
    <source>
        <dbReference type="Proteomes" id="UP000050975"/>
    </source>
</evidence>
<dbReference type="AlphaFoldDB" id="A0A0S8JXT9"/>
<feature type="transmembrane region" description="Helical" evidence="6">
    <location>
        <begin position="151"/>
        <end position="170"/>
    </location>
</feature>
<keyword evidence="2" id="KW-1003">Cell membrane</keyword>
<comment type="subcellular location">
    <subcellularLocation>
        <location evidence="1">Cell membrane</location>
        <topology evidence="1">Multi-pass membrane protein</topology>
    </subcellularLocation>
</comment>